<proteinExistence type="predicted"/>
<dbReference type="OrthoDB" id="4307068at2"/>
<reference evidence="2 3" key="1">
    <citation type="submission" date="2019-01" db="EMBL/GenBank/DDBJ databases">
        <title>Genome sequences of Streptomyces and Rhizobium isolates collected from root and soil.</title>
        <authorList>
            <person name="Chhettri S."/>
            <person name="Sevigny J.L."/>
            <person name="Sen A."/>
            <person name="Ennis N."/>
            <person name="Tisa L."/>
        </authorList>
    </citation>
    <scope>NUCLEOTIDE SEQUENCE [LARGE SCALE GENOMIC DNA]</scope>
    <source>
        <strain evidence="2 3">San01</strain>
    </source>
</reference>
<comment type="caution">
    <text evidence="2">The sequence shown here is derived from an EMBL/GenBank/DDBJ whole genome shotgun (WGS) entry which is preliminary data.</text>
</comment>
<name>A0A437Q0I6_9ACTN</name>
<keyword evidence="3" id="KW-1185">Reference proteome</keyword>
<dbReference type="Proteomes" id="UP000283128">
    <property type="component" value="Unassembled WGS sequence"/>
</dbReference>
<gene>
    <name evidence="2" type="ORF">EOT10_07125</name>
</gene>
<sequence length="312" mass="32335">MPYNGPSRSVGRPGVWVALSAAGLGLIALSGCGSSHQVAGGGGADRPADRARRVAAAWDGSAASAAWRAGYYPMGESVQLPRGGLSGPADKRAYRDRNVVLRGKLPGTGPKDGRVKWAGGQSLTRPLTGAGESFKSLAGTGARARDARDRSKPQLTVTGVKLGEMTLATSRGPATVPAWLFTLDGYASPLKQAAAVPSKRPQPPIRPAQGMPGYPVDRLVRIAADARSVAVIALHGVCDQGASVDVLETRGSVVLSASTKGDGHDGNCTKQARMQRVTVKLQRPLGDRALLDAHTGRPVPYKGLRGVTPSRS</sequence>
<accession>A0A437Q0I6</accession>
<protein>
    <submittedName>
        <fullName evidence="2">Uncharacterized protein</fullName>
    </submittedName>
</protein>
<dbReference type="EMBL" id="RZYA01000002">
    <property type="protein sequence ID" value="RVU28027.1"/>
    <property type="molecule type" value="Genomic_DNA"/>
</dbReference>
<evidence type="ECO:0000256" key="1">
    <source>
        <dbReference type="SAM" id="MobiDB-lite"/>
    </source>
</evidence>
<feature type="compositionally biased region" description="Basic and acidic residues" evidence="1">
    <location>
        <begin position="143"/>
        <end position="152"/>
    </location>
</feature>
<feature type="region of interest" description="Disordered" evidence="1">
    <location>
        <begin position="102"/>
        <end position="152"/>
    </location>
</feature>
<organism evidence="2 3">
    <name type="scientific">Streptomyces antnestii</name>
    <dbReference type="NCBI Taxonomy" id="2494256"/>
    <lineage>
        <taxon>Bacteria</taxon>
        <taxon>Bacillati</taxon>
        <taxon>Actinomycetota</taxon>
        <taxon>Actinomycetes</taxon>
        <taxon>Kitasatosporales</taxon>
        <taxon>Streptomycetaceae</taxon>
        <taxon>Streptomyces</taxon>
    </lineage>
</organism>
<dbReference type="AlphaFoldDB" id="A0A437Q0I6"/>
<evidence type="ECO:0000313" key="3">
    <source>
        <dbReference type="Proteomes" id="UP000283128"/>
    </source>
</evidence>
<evidence type="ECO:0000313" key="2">
    <source>
        <dbReference type="EMBL" id="RVU28027.1"/>
    </source>
</evidence>